<name>A0ABU8HWY7_9BACI</name>
<proteinExistence type="predicted"/>
<gene>
    <name evidence="2" type="ORF">WBS43_21510</name>
</gene>
<dbReference type="EMBL" id="JBBAGW010000009">
    <property type="protein sequence ID" value="MEI5931299.1"/>
    <property type="molecule type" value="Genomic_DNA"/>
</dbReference>
<keyword evidence="1" id="KW-0812">Transmembrane</keyword>
<evidence type="ECO:0000256" key="1">
    <source>
        <dbReference type="SAM" id="Phobius"/>
    </source>
</evidence>
<feature type="transmembrane region" description="Helical" evidence="1">
    <location>
        <begin position="6"/>
        <end position="25"/>
    </location>
</feature>
<organism evidence="2 3">
    <name type="scientific">Bacillus luti</name>
    <dbReference type="NCBI Taxonomy" id="2026191"/>
    <lineage>
        <taxon>Bacteria</taxon>
        <taxon>Bacillati</taxon>
        <taxon>Bacillota</taxon>
        <taxon>Bacilli</taxon>
        <taxon>Bacillales</taxon>
        <taxon>Bacillaceae</taxon>
        <taxon>Bacillus</taxon>
        <taxon>Bacillus cereus group</taxon>
    </lineage>
</organism>
<accession>A0ABU8HWY7</accession>
<protein>
    <recommendedName>
        <fullName evidence="4">Phage protein</fullName>
    </recommendedName>
</protein>
<evidence type="ECO:0008006" key="4">
    <source>
        <dbReference type="Google" id="ProtNLM"/>
    </source>
</evidence>
<reference evidence="2 3" key="1">
    <citation type="submission" date="2024-03" db="EMBL/GenBank/DDBJ databases">
        <title>A Rare Waterborne Outbreak of Bacillus cereus in China: Epidemiologic Survey, Genomic Insights and Virulence Characteristics.</title>
        <authorList>
            <person name="Wang S."/>
        </authorList>
    </citation>
    <scope>NUCLEOTIDE SEQUENCE [LARGE SCALE GENOMIC DNA]</scope>
    <source>
        <strain evidence="2 3">BC008</strain>
    </source>
</reference>
<dbReference type="RefSeq" id="WP_187130326.1">
    <property type="nucleotide sequence ID" value="NZ_JBBAGV010000009.1"/>
</dbReference>
<dbReference type="Proteomes" id="UP001365619">
    <property type="component" value="Unassembled WGS sequence"/>
</dbReference>
<comment type="caution">
    <text evidence="2">The sequence shown here is derived from an EMBL/GenBank/DDBJ whole genome shotgun (WGS) entry which is preliminary data.</text>
</comment>
<evidence type="ECO:0000313" key="2">
    <source>
        <dbReference type="EMBL" id="MEI5931299.1"/>
    </source>
</evidence>
<keyword evidence="1" id="KW-0472">Membrane</keyword>
<keyword evidence="1" id="KW-1133">Transmembrane helix</keyword>
<sequence length="54" mass="6246">MEDSTSLALFGMLIVCSAWLFYITYEPLKQWAWSDVKKNKKTHCSGSFSKNKLL</sequence>
<evidence type="ECO:0000313" key="3">
    <source>
        <dbReference type="Proteomes" id="UP001365619"/>
    </source>
</evidence>
<keyword evidence="3" id="KW-1185">Reference proteome</keyword>